<comment type="similarity">
    <text evidence="1">Belongs to the mTERF family.</text>
</comment>
<dbReference type="SMART" id="SM00733">
    <property type="entry name" value="Mterf"/>
    <property type="match status" value="2"/>
</dbReference>
<sequence>MYVWAIVALHSVSDAAFRAKKAVVVRATGCTEQEFLAMFRRAPCFVFMSAELLRRKMDFLMATVGCGADYIVRNPMLLTLSLSKRMVPRCRVIETLRSKGVDIGKERQVTIVRRSEAMFLERYILRYREVAPELLKVYPPDNRKGSSHSQGD</sequence>
<evidence type="ECO:0000256" key="3">
    <source>
        <dbReference type="ARBA" id="ARBA00022946"/>
    </source>
</evidence>
<dbReference type="PANTHER" id="PTHR13068:SF242">
    <property type="entry name" value="OS04G0637500 PROTEIN"/>
    <property type="match status" value="1"/>
</dbReference>
<proteinExistence type="inferred from homology"/>
<name>A0A0A9CSU8_ARUDO</name>
<accession>A0A0A9CSU8</accession>
<protein>
    <submittedName>
        <fullName evidence="4">Uncharacterized protein</fullName>
    </submittedName>
</protein>
<dbReference type="InterPro" id="IPR003690">
    <property type="entry name" value="MTERF"/>
</dbReference>
<evidence type="ECO:0000256" key="1">
    <source>
        <dbReference type="ARBA" id="ARBA00007692"/>
    </source>
</evidence>
<dbReference type="InterPro" id="IPR038538">
    <property type="entry name" value="MTERF_sf"/>
</dbReference>
<organism evidence="4">
    <name type="scientific">Arundo donax</name>
    <name type="common">Giant reed</name>
    <name type="synonym">Donax arundinaceus</name>
    <dbReference type="NCBI Taxonomy" id="35708"/>
    <lineage>
        <taxon>Eukaryota</taxon>
        <taxon>Viridiplantae</taxon>
        <taxon>Streptophyta</taxon>
        <taxon>Embryophyta</taxon>
        <taxon>Tracheophyta</taxon>
        <taxon>Spermatophyta</taxon>
        <taxon>Magnoliopsida</taxon>
        <taxon>Liliopsida</taxon>
        <taxon>Poales</taxon>
        <taxon>Poaceae</taxon>
        <taxon>PACMAD clade</taxon>
        <taxon>Arundinoideae</taxon>
        <taxon>Arundineae</taxon>
        <taxon>Arundo</taxon>
    </lineage>
</organism>
<keyword evidence="2" id="KW-0805">Transcription regulation</keyword>
<dbReference type="EMBL" id="GBRH01218471">
    <property type="protein sequence ID" value="JAD79424.1"/>
    <property type="molecule type" value="Transcribed_RNA"/>
</dbReference>
<evidence type="ECO:0000256" key="2">
    <source>
        <dbReference type="ARBA" id="ARBA00022472"/>
    </source>
</evidence>
<evidence type="ECO:0000313" key="4">
    <source>
        <dbReference type="EMBL" id="JAD79424.1"/>
    </source>
</evidence>
<dbReference type="AlphaFoldDB" id="A0A0A9CSU8"/>
<keyword evidence="2" id="KW-0804">Transcription</keyword>
<reference evidence="4" key="2">
    <citation type="journal article" date="2015" name="Data Brief">
        <title>Shoot transcriptome of the giant reed, Arundo donax.</title>
        <authorList>
            <person name="Barrero R.A."/>
            <person name="Guerrero F.D."/>
            <person name="Moolhuijzen P."/>
            <person name="Goolsby J.A."/>
            <person name="Tidwell J."/>
            <person name="Bellgard S.E."/>
            <person name="Bellgard M.I."/>
        </authorList>
    </citation>
    <scope>NUCLEOTIDE SEQUENCE</scope>
    <source>
        <tissue evidence="4">Shoot tissue taken approximately 20 cm above the soil surface</tissue>
    </source>
</reference>
<dbReference type="Pfam" id="PF02536">
    <property type="entry name" value="mTERF"/>
    <property type="match status" value="1"/>
</dbReference>
<dbReference type="PANTHER" id="PTHR13068">
    <property type="entry name" value="CGI-12 PROTEIN-RELATED"/>
    <property type="match status" value="1"/>
</dbReference>
<dbReference type="GO" id="GO:0006353">
    <property type="term" value="P:DNA-templated transcription termination"/>
    <property type="evidence" value="ECO:0007669"/>
    <property type="project" value="UniProtKB-KW"/>
</dbReference>
<dbReference type="GO" id="GO:0003676">
    <property type="term" value="F:nucleic acid binding"/>
    <property type="evidence" value="ECO:0007669"/>
    <property type="project" value="InterPro"/>
</dbReference>
<reference evidence="4" key="1">
    <citation type="submission" date="2014-09" db="EMBL/GenBank/DDBJ databases">
        <authorList>
            <person name="Magalhaes I.L.F."/>
            <person name="Oliveira U."/>
            <person name="Santos F.R."/>
            <person name="Vidigal T.H.D.A."/>
            <person name="Brescovit A.D."/>
            <person name="Santos A.J."/>
        </authorList>
    </citation>
    <scope>NUCLEOTIDE SEQUENCE</scope>
    <source>
        <tissue evidence="4">Shoot tissue taken approximately 20 cm above the soil surface</tissue>
    </source>
</reference>
<keyword evidence="3" id="KW-0809">Transit peptide</keyword>
<dbReference type="Gene3D" id="1.25.70.10">
    <property type="entry name" value="Transcription termination factor 3, mitochondrial"/>
    <property type="match status" value="1"/>
</dbReference>
<keyword evidence="2" id="KW-0806">Transcription termination</keyword>